<evidence type="ECO:0000313" key="3">
    <source>
        <dbReference type="EMBL" id="ROT99387.1"/>
    </source>
</evidence>
<evidence type="ECO:0000259" key="2">
    <source>
        <dbReference type="PROSITE" id="PS51186"/>
    </source>
</evidence>
<sequence>MTSDVAAPSAERLETERLILRRPAPKDWEAARAFFTSDRSAGVGGPHDEGRAWRVFASELGHWEIRGYGMWAVTLRGGDDTCVALIGPWHPADWPETEIGWMVWDPGMEGTGVATEAARAAISHAWNVLGWATVVSYVGEGNERSARLAEKLGAVLDPDAPQPKAGSRCRVYRHPVPGSRP</sequence>
<feature type="region of interest" description="Disordered" evidence="1">
    <location>
        <begin position="157"/>
        <end position="181"/>
    </location>
</feature>
<dbReference type="Gene3D" id="3.40.630.30">
    <property type="match status" value="1"/>
</dbReference>
<gene>
    <name evidence="3" type="ORF">EAT49_14300</name>
</gene>
<dbReference type="PANTHER" id="PTHR43792:SF1">
    <property type="entry name" value="N-ACETYLTRANSFERASE DOMAIN-CONTAINING PROTEIN"/>
    <property type="match status" value="1"/>
</dbReference>
<organism evidence="3 4">
    <name type="scientific">Histidinibacterium lentulum</name>
    <dbReference type="NCBI Taxonomy" id="2480588"/>
    <lineage>
        <taxon>Bacteria</taxon>
        <taxon>Pseudomonadati</taxon>
        <taxon>Pseudomonadota</taxon>
        <taxon>Alphaproteobacteria</taxon>
        <taxon>Rhodobacterales</taxon>
        <taxon>Paracoccaceae</taxon>
        <taxon>Histidinibacterium</taxon>
    </lineage>
</organism>
<dbReference type="Proteomes" id="UP000268016">
    <property type="component" value="Unassembled WGS sequence"/>
</dbReference>
<accession>A0A3N2QW60</accession>
<evidence type="ECO:0000313" key="4">
    <source>
        <dbReference type="Proteomes" id="UP000268016"/>
    </source>
</evidence>
<comment type="caution">
    <text evidence="3">The sequence shown here is derived from an EMBL/GenBank/DDBJ whole genome shotgun (WGS) entry which is preliminary data.</text>
</comment>
<protein>
    <submittedName>
        <fullName evidence="3">N-acetyltransferase</fullName>
    </submittedName>
</protein>
<dbReference type="Pfam" id="PF13302">
    <property type="entry name" value="Acetyltransf_3"/>
    <property type="match status" value="1"/>
</dbReference>
<dbReference type="RefSeq" id="WP_123642982.1">
    <property type="nucleotide sequence ID" value="NZ_ML119087.1"/>
</dbReference>
<dbReference type="SUPFAM" id="SSF55729">
    <property type="entry name" value="Acyl-CoA N-acyltransferases (Nat)"/>
    <property type="match status" value="1"/>
</dbReference>
<dbReference type="PANTHER" id="PTHR43792">
    <property type="entry name" value="GNAT FAMILY, PUTATIVE (AFU_ORTHOLOGUE AFUA_3G00765)-RELATED-RELATED"/>
    <property type="match status" value="1"/>
</dbReference>
<keyword evidence="4" id="KW-1185">Reference proteome</keyword>
<dbReference type="InterPro" id="IPR051531">
    <property type="entry name" value="N-acetyltransferase"/>
</dbReference>
<name>A0A3N2QW60_9RHOB</name>
<reference evidence="3 4" key="1">
    <citation type="submission" date="2018-10" db="EMBL/GenBank/DDBJ databases">
        <title>Histidinibacterium lentulum gen. nov., sp. nov., a marine bacterium from the culture broth of Picochlorum sp. 122.</title>
        <authorList>
            <person name="Wang G."/>
        </authorList>
    </citation>
    <scope>NUCLEOTIDE SEQUENCE [LARGE SCALE GENOMIC DNA]</scope>
    <source>
        <strain evidence="3 4">B17</strain>
    </source>
</reference>
<dbReference type="AlphaFoldDB" id="A0A3N2QW60"/>
<dbReference type="GO" id="GO:0016747">
    <property type="term" value="F:acyltransferase activity, transferring groups other than amino-acyl groups"/>
    <property type="evidence" value="ECO:0007669"/>
    <property type="project" value="InterPro"/>
</dbReference>
<dbReference type="InterPro" id="IPR016181">
    <property type="entry name" value="Acyl_CoA_acyltransferase"/>
</dbReference>
<dbReference type="OrthoDB" id="6293260at2"/>
<dbReference type="EMBL" id="RDRB01000007">
    <property type="protein sequence ID" value="ROT99387.1"/>
    <property type="molecule type" value="Genomic_DNA"/>
</dbReference>
<dbReference type="PROSITE" id="PS51186">
    <property type="entry name" value="GNAT"/>
    <property type="match status" value="1"/>
</dbReference>
<keyword evidence="3" id="KW-0808">Transferase</keyword>
<dbReference type="InterPro" id="IPR000182">
    <property type="entry name" value="GNAT_dom"/>
</dbReference>
<evidence type="ECO:0000256" key="1">
    <source>
        <dbReference type="SAM" id="MobiDB-lite"/>
    </source>
</evidence>
<proteinExistence type="predicted"/>
<feature type="domain" description="N-acetyltransferase" evidence="2">
    <location>
        <begin position="18"/>
        <end position="177"/>
    </location>
</feature>